<dbReference type="PANTHER" id="PTHR46550:SF2">
    <property type="entry name" value="EXPRESSED SEQUENCE C85627-RELATED"/>
    <property type="match status" value="1"/>
</dbReference>
<keyword evidence="4" id="KW-1185">Reference proteome</keyword>
<protein>
    <submittedName>
        <fullName evidence="5">F-box/WD repeat-containing protein 12</fullName>
    </submittedName>
</protein>
<dbReference type="Pfam" id="PF12937">
    <property type="entry name" value="F-box-like"/>
    <property type="match status" value="1"/>
</dbReference>
<dbReference type="KEGG" id="nsu:110577595"/>
<feature type="domain" description="F-box" evidence="3">
    <location>
        <begin position="1"/>
        <end position="45"/>
    </location>
</feature>
<dbReference type="SUPFAM" id="SSF50978">
    <property type="entry name" value="WD40 repeat-like"/>
    <property type="match status" value="1"/>
</dbReference>
<evidence type="ECO:0000256" key="2">
    <source>
        <dbReference type="ARBA" id="ARBA00022786"/>
    </source>
</evidence>
<dbReference type="CTD" id="285231"/>
<dbReference type="STRING" id="29088.A0A2Y9GXX7"/>
<evidence type="ECO:0000256" key="1">
    <source>
        <dbReference type="ARBA" id="ARBA00004906"/>
    </source>
</evidence>
<dbReference type="GO" id="GO:0005737">
    <property type="term" value="C:cytoplasm"/>
    <property type="evidence" value="ECO:0007669"/>
    <property type="project" value="TreeGrafter"/>
</dbReference>
<sequence>MEFLVPDVPLLKIFSFLDAFSLLQASQVNRCWNRVAENDQLWRNLCLRKWSFCNFSLCLGSQSWKQFFLKQTRLEYRMASVKPEDFIFKEASGNLGILGPMAYLSGHGHPMGGQEKSVVCTVSSKHMLYAWDVQEGTMIWSSPVQQSSIMRLATLPQMHLAFTADLEGTVKVWNCQDEDALATLTMPRACFSLEICLTNDGPFLMVGNSEGDIYTLTVPELRGVSKVSAFKYSVDLLHCSPNKKWIFASGTHQNILPVVFLTESLLKPSEGKSPLSLSIPFSSCCRACWAPRRTSRVTVMHRRGSFKKTGFTTFELMAERTGDRADIQAHQIATFLLPLHMESPIWMGVGDGNMIVFESGPSLFLFTISGHLLQRFEDHQRTIGNLWVDSVHVLTTSMDDSLHLYTWEEEGRYPYLRSCCHLEHLGSDPAPSCYVSKAICDDMSIVCVVSRIRESSILVMYSLHM</sequence>
<evidence type="ECO:0000313" key="4">
    <source>
        <dbReference type="Proteomes" id="UP000248481"/>
    </source>
</evidence>
<organism evidence="4 5">
    <name type="scientific">Neomonachus schauinslandi</name>
    <name type="common">Hawaiian monk seal</name>
    <name type="synonym">Monachus schauinslandi</name>
    <dbReference type="NCBI Taxonomy" id="29088"/>
    <lineage>
        <taxon>Eukaryota</taxon>
        <taxon>Metazoa</taxon>
        <taxon>Chordata</taxon>
        <taxon>Craniata</taxon>
        <taxon>Vertebrata</taxon>
        <taxon>Euteleostomi</taxon>
        <taxon>Mammalia</taxon>
        <taxon>Eutheria</taxon>
        <taxon>Laurasiatheria</taxon>
        <taxon>Carnivora</taxon>
        <taxon>Caniformia</taxon>
        <taxon>Pinnipedia</taxon>
        <taxon>Phocidae</taxon>
        <taxon>Monachinae</taxon>
        <taxon>Monachini</taxon>
        <taxon>Neomonachus</taxon>
    </lineage>
</organism>
<dbReference type="InterPro" id="IPR052121">
    <property type="entry name" value="F-box_SCF_Substrate_Recog"/>
</dbReference>
<comment type="pathway">
    <text evidence="1">Protein modification; protein ubiquitination.</text>
</comment>
<dbReference type="InterPro" id="IPR001810">
    <property type="entry name" value="F-box_dom"/>
</dbReference>
<dbReference type="AlphaFoldDB" id="A0A2Y9GXX7"/>
<dbReference type="RefSeq" id="XP_021542650.1">
    <property type="nucleotide sequence ID" value="XM_021686975.1"/>
</dbReference>
<gene>
    <name evidence="5" type="primary">FBXW12</name>
</gene>
<dbReference type="Gene3D" id="2.130.10.10">
    <property type="entry name" value="YVTN repeat-like/Quinoprotein amine dehydrogenase"/>
    <property type="match status" value="1"/>
</dbReference>
<reference evidence="5" key="1">
    <citation type="submission" date="2025-08" db="UniProtKB">
        <authorList>
            <consortium name="RefSeq"/>
        </authorList>
    </citation>
    <scope>IDENTIFICATION</scope>
    <source>
        <tissue evidence="5">Blood</tissue>
    </source>
</reference>
<dbReference type="GeneID" id="110577595"/>
<dbReference type="PANTHER" id="PTHR46550">
    <property type="entry name" value="F-BOX ONLY PROTEIN 3"/>
    <property type="match status" value="1"/>
</dbReference>
<dbReference type="PROSITE" id="PS50181">
    <property type="entry name" value="FBOX"/>
    <property type="match status" value="1"/>
</dbReference>
<dbReference type="InterPro" id="IPR036322">
    <property type="entry name" value="WD40_repeat_dom_sf"/>
</dbReference>
<dbReference type="InParanoid" id="A0A2Y9GXX7"/>
<dbReference type="CDD" id="cd22137">
    <property type="entry name" value="F-box_FBXW12"/>
    <property type="match status" value="1"/>
</dbReference>
<dbReference type="Proteomes" id="UP000248481">
    <property type="component" value="Chromosome 1"/>
</dbReference>
<dbReference type="InterPro" id="IPR015943">
    <property type="entry name" value="WD40/YVTN_repeat-like_dom_sf"/>
</dbReference>
<dbReference type="Gene3D" id="1.20.1280.50">
    <property type="match status" value="1"/>
</dbReference>
<dbReference type="SUPFAM" id="SSF81383">
    <property type="entry name" value="F-box domain"/>
    <property type="match status" value="1"/>
</dbReference>
<name>A0A2Y9GXX7_NEOSC</name>
<dbReference type="SMART" id="SM00256">
    <property type="entry name" value="FBOX"/>
    <property type="match status" value="1"/>
</dbReference>
<proteinExistence type="predicted"/>
<accession>A0A2Y9GXX7</accession>
<evidence type="ECO:0000313" key="5">
    <source>
        <dbReference type="RefSeq" id="XP_021542650.1"/>
    </source>
</evidence>
<dbReference type="InterPro" id="IPR036047">
    <property type="entry name" value="F-box-like_dom_sf"/>
</dbReference>
<keyword evidence="2" id="KW-0833">Ubl conjugation pathway</keyword>
<evidence type="ECO:0000259" key="3">
    <source>
        <dbReference type="PROSITE" id="PS50181"/>
    </source>
</evidence>